<keyword evidence="6" id="KW-0433">Leucine-rich repeat</keyword>
<organism evidence="24">
    <name type="scientific">Brassica campestris</name>
    <name type="common">Field mustard</name>
    <dbReference type="NCBI Taxonomy" id="3711"/>
    <lineage>
        <taxon>Eukaryota</taxon>
        <taxon>Viridiplantae</taxon>
        <taxon>Streptophyta</taxon>
        <taxon>Embryophyta</taxon>
        <taxon>Tracheophyta</taxon>
        <taxon>Spermatophyta</taxon>
        <taxon>Magnoliopsida</taxon>
        <taxon>eudicotyledons</taxon>
        <taxon>Gunneridae</taxon>
        <taxon>Pentapetalae</taxon>
        <taxon>rosids</taxon>
        <taxon>malvids</taxon>
        <taxon>Brassicales</taxon>
        <taxon>Brassicaceae</taxon>
        <taxon>Brassiceae</taxon>
        <taxon>Brassica</taxon>
    </lineage>
</organism>
<gene>
    <name evidence="24" type="ORF">BRAA05T21219Z</name>
    <name evidence="23" type="ORF">BRAPAZ1V2_A05P28540.2</name>
</gene>
<dbReference type="SMART" id="SM00365">
    <property type="entry name" value="LRR_SD22"/>
    <property type="match status" value="6"/>
</dbReference>
<dbReference type="InterPro" id="IPR013210">
    <property type="entry name" value="LRR_N_plant-typ"/>
</dbReference>
<comment type="catalytic activity">
    <reaction evidence="18">
        <text>L-threonyl-[protein] + ATP = O-phospho-L-threonyl-[protein] + ADP + H(+)</text>
        <dbReference type="Rhea" id="RHEA:46608"/>
        <dbReference type="Rhea" id="RHEA-COMP:11060"/>
        <dbReference type="Rhea" id="RHEA-COMP:11605"/>
        <dbReference type="ChEBI" id="CHEBI:15378"/>
        <dbReference type="ChEBI" id="CHEBI:30013"/>
        <dbReference type="ChEBI" id="CHEBI:30616"/>
        <dbReference type="ChEBI" id="CHEBI:61977"/>
        <dbReference type="ChEBI" id="CHEBI:456216"/>
        <dbReference type="EC" id="2.7.11.1"/>
    </reaction>
</comment>
<dbReference type="Pfam" id="PF08263">
    <property type="entry name" value="LRRNT_2"/>
    <property type="match status" value="1"/>
</dbReference>
<dbReference type="PROSITE" id="PS00107">
    <property type="entry name" value="PROTEIN_KINASE_ATP"/>
    <property type="match status" value="1"/>
</dbReference>
<dbReference type="SUPFAM" id="SSF52047">
    <property type="entry name" value="RNI-like"/>
    <property type="match status" value="1"/>
</dbReference>
<dbReference type="FunFam" id="1.10.510.10:FF:000445">
    <property type="entry name" value="MDIS1-interacting receptor like kinase 2"/>
    <property type="match status" value="1"/>
</dbReference>
<evidence type="ECO:0000256" key="21">
    <source>
        <dbReference type="SAM" id="Phobius"/>
    </source>
</evidence>
<evidence type="ECO:0000256" key="2">
    <source>
        <dbReference type="ARBA" id="ARBA00012513"/>
    </source>
</evidence>
<dbReference type="FunFam" id="3.80.10.10:FF:000416">
    <property type="entry name" value="Probable leucine-rich repeat receptor-like protein kinase At5g63930"/>
    <property type="match status" value="1"/>
</dbReference>
<evidence type="ECO:0000256" key="10">
    <source>
        <dbReference type="ARBA" id="ARBA00022737"/>
    </source>
</evidence>
<dbReference type="PROSITE" id="PS51450">
    <property type="entry name" value="LRR"/>
    <property type="match status" value="2"/>
</dbReference>
<dbReference type="InterPro" id="IPR032675">
    <property type="entry name" value="LRR_dom_sf"/>
</dbReference>
<evidence type="ECO:0000313" key="23">
    <source>
        <dbReference type="EMBL" id="CAG7876333.1"/>
    </source>
</evidence>
<evidence type="ECO:0000256" key="12">
    <source>
        <dbReference type="ARBA" id="ARBA00022777"/>
    </source>
</evidence>
<evidence type="ECO:0000256" key="17">
    <source>
        <dbReference type="ARBA" id="ARBA00023180"/>
    </source>
</evidence>
<keyword evidence="5" id="KW-0597">Phosphoprotein</keyword>
<dbReference type="PROSITE" id="PS00109">
    <property type="entry name" value="PROTEIN_KINASE_TYR"/>
    <property type="match status" value="1"/>
</dbReference>
<dbReference type="GO" id="GO:1905392">
    <property type="term" value="P:plant organ morphogenesis"/>
    <property type="evidence" value="ECO:0007669"/>
    <property type="project" value="UniProtKB-ARBA"/>
</dbReference>
<dbReference type="Gramene" id="A05p28540.2_BraZ1">
    <property type="protein sequence ID" value="A05p28540.2_BraZ1.CDS"/>
    <property type="gene ID" value="A05g28540.2_BraZ1"/>
</dbReference>
<protein>
    <recommendedName>
        <fullName evidence="2">non-specific serine/threonine protein kinase</fullName>
        <ecNumber evidence="2">2.7.11.1</ecNumber>
    </recommendedName>
</protein>
<evidence type="ECO:0000256" key="4">
    <source>
        <dbReference type="ARBA" id="ARBA00022527"/>
    </source>
</evidence>
<evidence type="ECO:0000256" key="15">
    <source>
        <dbReference type="ARBA" id="ARBA00023136"/>
    </source>
</evidence>
<dbReference type="FunFam" id="3.80.10.10:FF:001390">
    <property type="entry name" value="Probable leucine-rich repeat receptor-like protein kinase At1g35710"/>
    <property type="match status" value="1"/>
</dbReference>
<dbReference type="SMART" id="SM00369">
    <property type="entry name" value="LRR_TYP"/>
    <property type="match status" value="9"/>
</dbReference>
<keyword evidence="15 21" id="KW-0472">Membrane</keyword>
<dbReference type="PROSITE" id="PS50011">
    <property type="entry name" value="PROTEIN_KINASE_DOM"/>
    <property type="match status" value="1"/>
</dbReference>
<dbReference type="Gene3D" id="3.30.200.20">
    <property type="entry name" value="Phosphorylase Kinase, domain 1"/>
    <property type="match status" value="1"/>
</dbReference>
<feature type="domain" description="Protein kinase" evidence="22">
    <location>
        <begin position="760"/>
        <end position="1024"/>
    </location>
</feature>
<feature type="binding site" evidence="20">
    <location>
        <position position="789"/>
    </location>
    <ligand>
        <name>ATP</name>
        <dbReference type="ChEBI" id="CHEBI:30616"/>
    </ligand>
</feature>
<dbReference type="GO" id="GO:0005524">
    <property type="term" value="F:ATP binding"/>
    <property type="evidence" value="ECO:0007669"/>
    <property type="project" value="UniProtKB-UniRule"/>
</dbReference>
<dbReference type="GO" id="GO:0030154">
    <property type="term" value="P:cell differentiation"/>
    <property type="evidence" value="ECO:0007669"/>
    <property type="project" value="UniProtKB-ARBA"/>
</dbReference>
<dbReference type="EMBL" id="LR031570">
    <property type="protein sequence ID" value="VDC71505.1"/>
    <property type="molecule type" value="Genomic_DNA"/>
</dbReference>
<accession>A0A3P5Z6S8</accession>
<dbReference type="SUPFAM" id="SSF52058">
    <property type="entry name" value="L domain-like"/>
    <property type="match status" value="1"/>
</dbReference>
<comment type="subcellular location">
    <subcellularLocation>
        <location evidence="1">Cell membrane</location>
        <topology evidence="1">Single-pass type I membrane protein</topology>
    </subcellularLocation>
</comment>
<dbReference type="InterPro" id="IPR011009">
    <property type="entry name" value="Kinase-like_dom_sf"/>
</dbReference>
<evidence type="ECO:0000256" key="19">
    <source>
        <dbReference type="ARBA" id="ARBA00048679"/>
    </source>
</evidence>
<dbReference type="Proteomes" id="UP000694005">
    <property type="component" value="Chromosome A05"/>
</dbReference>
<dbReference type="EC" id="2.7.11.1" evidence="2"/>
<keyword evidence="12" id="KW-0418">Kinase</keyword>
<dbReference type="InterPro" id="IPR017441">
    <property type="entry name" value="Protein_kinase_ATP_BS"/>
</dbReference>
<dbReference type="FunFam" id="3.80.10.10:FF:000400">
    <property type="entry name" value="Nuclear pore complex protein NUP107"/>
    <property type="match status" value="1"/>
</dbReference>
<dbReference type="FunFam" id="3.30.200.20:FF:000309">
    <property type="entry name" value="Leucine-rich repeat receptor protein kinase MSP1"/>
    <property type="match status" value="1"/>
</dbReference>
<evidence type="ECO:0000256" key="8">
    <source>
        <dbReference type="ARBA" id="ARBA00022692"/>
    </source>
</evidence>
<keyword evidence="7" id="KW-0808">Transferase</keyword>
<dbReference type="SUPFAM" id="SSF56112">
    <property type="entry name" value="Protein kinase-like (PK-like)"/>
    <property type="match status" value="1"/>
</dbReference>
<dbReference type="PANTHER" id="PTHR27000:SF775">
    <property type="entry name" value="PLANT INTRACELLULAR RAS-GROUP-RELATED LRR PROTEIN 3"/>
    <property type="match status" value="1"/>
</dbReference>
<dbReference type="EMBL" id="LS974621">
    <property type="protein sequence ID" value="CAG7876333.1"/>
    <property type="molecule type" value="Genomic_DNA"/>
</dbReference>
<keyword evidence="10" id="KW-0677">Repeat</keyword>
<evidence type="ECO:0000256" key="14">
    <source>
        <dbReference type="ARBA" id="ARBA00022989"/>
    </source>
</evidence>
<proteinExistence type="predicted"/>
<keyword evidence="8 21" id="KW-0812">Transmembrane</keyword>
<dbReference type="Pfam" id="PF23598">
    <property type="entry name" value="LRR_14"/>
    <property type="match status" value="2"/>
</dbReference>
<evidence type="ECO:0000256" key="18">
    <source>
        <dbReference type="ARBA" id="ARBA00047899"/>
    </source>
</evidence>
<dbReference type="InterPro" id="IPR008266">
    <property type="entry name" value="Tyr_kinase_AS"/>
</dbReference>
<evidence type="ECO:0000256" key="16">
    <source>
        <dbReference type="ARBA" id="ARBA00023170"/>
    </source>
</evidence>
<keyword evidence="9" id="KW-0732">Signal</keyword>
<evidence type="ECO:0000256" key="1">
    <source>
        <dbReference type="ARBA" id="ARBA00004251"/>
    </source>
</evidence>
<feature type="transmembrane region" description="Helical" evidence="21">
    <location>
        <begin position="696"/>
        <end position="719"/>
    </location>
</feature>
<evidence type="ECO:0000313" key="24">
    <source>
        <dbReference type="EMBL" id="VDC71505.1"/>
    </source>
</evidence>
<evidence type="ECO:0000256" key="9">
    <source>
        <dbReference type="ARBA" id="ARBA00022729"/>
    </source>
</evidence>
<dbReference type="InterPro" id="IPR001611">
    <property type="entry name" value="Leu-rich_rpt"/>
</dbReference>
<keyword evidence="16" id="KW-0675">Receptor</keyword>
<evidence type="ECO:0000259" key="22">
    <source>
        <dbReference type="PROSITE" id="PS50011"/>
    </source>
</evidence>
<dbReference type="Pfam" id="PF00560">
    <property type="entry name" value="LRR_1"/>
    <property type="match status" value="1"/>
</dbReference>
<dbReference type="GO" id="GO:0004674">
    <property type="term" value="F:protein serine/threonine kinase activity"/>
    <property type="evidence" value="ECO:0007669"/>
    <property type="project" value="UniProtKB-KW"/>
</dbReference>
<evidence type="ECO:0000256" key="11">
    <source>
        <dbReference type="ARBA" id="ARBA00022741"/>
    </source>
</evidence>
<dbReference type="Pfam" id="PF07714">
    <property type="entry name" value="PK_Tyr_Ser-Thr"/>
    <property type="match status" value="1"/>
</dbReference>
<keyword evidence="14 21" id="KW-1133">Transmembrane helix</keyword>
<dbReference type="Pfam" id="PF13855">
    <property type="entry name" value="LRR_8"/>
    <property type="match status" value="1"/>
</dbReference>
<dbReference type="AlphaFoldDB" id="A0A3P5Z6S8"/>
<reference evidence="24" key="1">
    <citation type="submission" date="2018-11" db="EMBL/GenBank/DDBJ databases">
        <authorList>
            <consortium name="Genoscope - CEA"/>
            <person name="William W."/>
        </authorList>
    </citation>
    <scope>NUCLEOTIDE SEQUENCE</scope>
</reference>
<dbReference type="OrthoDB" id="1111620at2759"/>
<keyword evidence="3" id="KW-1003">Cell membrane</keyword>
<keyword evidence="11 20" id="KW-0547">Nucleotide-binding</keyword>
<name>A0A3P5Z6S8_BRACM</name>
<dbReference type="InterPro" id="IPR003591">
    <property type="entry name" value="Leu-rich_rpt_typical-subtyp"/>
</dbReference>
<dbReference type="FunFam" id="3.80.10.10:FF:000095">
    <property type="entry name" value="LRR receptor-like serine/threonine-protein kinase GSO1"/>
    <property type="match status" value="1"/>
</dbReference>
<dbReference type="InterPro" id="IPR000719">
    <property type="entry name" value="Prot_kinase_dom"/>
</dbReference>
<dbReference type="Gene3D" id="1.10.510.10">
    <property type="entry name" value="Transferase(Phosphotransferase) domain 1"/>
    <property type="match status" value="1"/>
</dbReference>
<dbReference type="PRINTS" id="PR00019">
    <property type="entry name" value="LEURICHRPT"/>
</dbReference>
<keyword evidence="4" id="KW-0723">Serine/threonine-protein kinase</keyword>
<evidence type="ECO:0000256" key="7">
    <source>
        <dbReference type="ARBA" id="ARBA00022679"/>
    </source>
</evidence>
<evidence type="ECO:0000256" key="6">
    <source>
        <dbReference type="ARBA" id="ARBA00022614"/>
    </source>
</evidence>
<dbReference type="InterPro" id="IPR001245">
    <property type="entry name" value="Ser-Thr/Tyr_kinase_cat_dom"/>
</dbReference>
<keyword evidence="13 20" id="KW-0067">ATP-binding</keyword>
<comment type="catalytic activity">
    <reaction evidence="19">
        <text>L-seryl-[protein] + ATP = O-phospho-L-seryl-[protein] + ADP + H(+)</text>
        <dbReference type="Rhea" id="RHEA:17989"/>
        <dbReference type="Rhea" id="RHEA-COMP:9863"/>
        <dbReference type="Rhea" id="RHEA-COMP:11604"/>
        <dbReference type="ChEBI" id="CHEBI:15378"/>
        <dbReference type="ChEBI" id="CHEBI:29999"/>
        <dbReference type="ChEBI" id="CHEBI:30616"/>
        <dbReference type="ChEBI" id="CHEBI:83421"/>
        <dbReference type="ChEBI" id="CHEBI:456216"/>
        <dbReference type="EC" id="2.7.11.1"/>
    </reaction>
</comment>
<dbReference type="PANTHER" id="PTHR27000">
    <property type="entry name" value="LEUCINE-RICH REPEAT RECEPTOR-LIKE PROTEIN KINASE FAMILY PROTEIN-RELATED"/>
    <property type="match status" value="1"/>
</dbReference>
<evidence type="ECO:0000256" key="5">
    <source>
        <dbReference type="ARBA" id="ARBA00022553"/>
    </source>
</evidence>
<keyword evidence="17" id="KW-0325">Glycoprotein</keyword>
<feature type="transmembrane region" description="Helical" evidence="21">
    <location>
        <begin position="12"/>
        <end position="31"/>
    </location>
</feature>
<evidence type="ECO:0000256" key="3">
    <source>
        <dbReference type="ARBA" id="ARBA00022475"/>
    </source>
</evidence>
<evidence type="ECO:0000256" key="20">
    <source>
        <dbReference type="PROSITE-ProRule" id="PRU10141"/>
    </source>
</evidence>
<dbReference type="KEGG" id="brp:103868808"/>
<dbReference type="InterPro" id="IPR055414">
    <property type="entry name" value="LRR_R13L4/SHOC2-like"/>
</dbReference>
<evidence type="ECO:0000256" key="13">
    <source>
        <dbReference type="ARBA" id="ARBA00022840"/>
    </source>
</evidence>
<dbReference type="Gene3D" id="3.80.10.10">
    <property type="entry name" value="Ribonuclease Inhibitor"/>
    <property type="match status" value="4"/>
</dbReference>
<sequence>MGFVEKNAYDLHFIFIITIILGSSIAVSATISEANALLKWKSTFTNQTSSSKLSSWVINTNINTSFCTRWYGVSCDQLGSIIRLNLTDTSIEGTFQDFPFSSLPNLAYVDLSMNRFSGTIPPQFGNLTKLIYFDLSINQLTGEIPPELGKLRNLETLHLVENQLNGSIPSEIGLLTSVREIALYDNILSGPIPSSIGNLSNLVNLYLFINSLSGPVPSEIGHLANLVELCLDRNSMTGHIPSSLGKLKNLTLLNLFENKLSGEIPPEIGDMTSLDSLTLHTNNLTGSIPPSLGNLKNLTVLHLYLNHLTGVIPPELGNIETMTDLELSQNKLTGSVPHSFGNFTKLQFLFLRENMLSGPIPSGVANSSELIVLQLDTNKFTGFLPDTICNGGKLENLTLDDNHLEGPIPKSVRDCKSLMRARFTGNRFTGDVSEAFGVYPHLDFIDLSHNKFHGRISGNWDKSRKLLYLIMSNNNITGPIPPEIWRMTQLGELDLSTNNLTGVLPEAIGNLTALTRLKLNGNQFSGRIPEGIRFLTKLEYLDLSSNRFSSNIPQTLNSLPNLHYMNLSRNKLEERIPMGLTKLIQLSNLDLSHNKLNGEIPPLSSLESLEKLDLSYNNLSGQILPSFKDMKALIYIDISNNNLEGPLPDIPAFGNATAKALKGNRGLCSNASKQRLKPCPVTSAAIKKSKKKDGNLVVWILVPILGALVVLSGTFTYYLKKRKPRRTEDKSDSEKGESLSIFSSGGKVKYQEIIKSTKDFDPRYLIGTGGHGKVYKAKLSLGTTVAVKKLHETTEITKQDFLNEVRALTEIRHRNVVKLLGYCSFRRHTFLIYEYMEKGSLRKVLSSDDEAKRLDWVKRINIVKGVAYALSYMHHDRSSPIVHRDISSGNILLGNDYEPKISDFGTAKLLKTDSSNWSAVAGTYGYVAPELAYAMRVTEKSDVYSFGVLMLEVIKGKHPGELVSTLSSSPGTTLSLRSISDERLRMPEAEIRDELLKMVKVAVLCLQANPEFRPTMMTIAAEFS</sequence>
<dbReference type="GO" id="GO:0005886">
    <property type="term" value="C:plasma membrane"/>
    <property type="evidence" value="ECO:0007669"/>
    <property type="project" value="UniProtKB-SubCell"/>
</dbReference>